<feature type="domain" description="CBM20" evidence="1">
    <location>
        <begin position="27"/>
        <end position="112"/>
    </location>
</feature>
<dbReference type="EMBL" id="JBHULB010000014">
    <property type="protein sequence ID" value="MFD2587445.1"/>
    <property type="molecule type" value="Genomic_DNA"/>
</dbReference>
<accession>A0ABW5MYE9</accession>
<dbReference type="InterPro" id="IPR029045">
    <property type="entry name" value="ClpP/crotonase-like_dom_sf"/>
</dbReference>
<gene>
    <name evidence="2" type="ORF">ACFSQJ_10925</name>
</gene>
<comment type="caution">
    <text evidence="2">The sequence shown here is derived from an EMBL/GenBank/DDBJ whole genome shotgun (WGS) entry which is preliminary data.</text>
</comment>
<protein>
    <submittedName>
        <fullName evidence="2">S41 family peptidase</fullName>
    </submittedName>
</protein>
<sequence length="600" mass="69201">MKILLRLDSLLIAILLCGAVLQCSSQESRVSFLLKKAPDVKGYRLGIRGSQEPLSWDKTIFLENNSIEIDFSKSDEILEYKYVLDSGTDVKWEGIQNRDLQFNNASLSVKDIWNKETPVDITSIKDISSKELLEDYKLLEEMVLNVHPGTYRYRTEAEIMGLLEELKLAFKDSLSVGEAYLVMSKVTASIQCDHTMVSFYNQNKYVNTVIHEQSDKLPFTFKWFDGRMIIDMSASNGQDLKRGVEVLRINDAPVSKILSSLLPYVAADGATDKNRIRKLEIDGFDFRYNAFDVFYPLKYITNDNKYKLRIIVNGTEKEVVVNGIHREERAEILKNKYPNFPQTSDDMWRFEVKDNIGILTLNSYNLMGWKSMTIDYKKFLSNAFLSLKNKNVKNLIIDIRKNEGGIDEMKDELFSYLPFDRTSVKLFPREGRTRFLHFPNSLKPYVKTWEENPWYYNLKEESKEGIYYVFYEDIKKRLPLLSKEAVFKGNVILLTGSINSSLAFYTARDFRQYKIGRSIGEETGGNRNEINGGPILFLTLPNSGIEIDFPIMGAFSKQRLPNTGIIPDYVIRESIEQFKNDHDVVMKKASELIETDYAGN</sequence>
<organism evidence="2 3">
    <name type="scientific">Croceitalea marina</name>
    <dbReference type="NCBI Taxonomy" id="1775166"/>
    <lineage>
        <taxon>Bacteria</taxon>
        <taxon>Pseudomonadati</taxon>
        <taxon>Bacteroidota</taxon>
        <taxon>Flavobacteriia</taxon>
        <taxon>Flavobacteriales</taxon>
        <taxon>Flavobacteriaceae</taxon>
        <taxon>Croceitalea</taxon>
    </lineage>
</organism>
<dbReference type="SMART" id="SM01065">
    <property type="entry name" value="CBM_2"/>
    <property type="match status" value="1"/>
</dbReference>
<evidence type="ECO:0000313" key="2">
    <source>
        <dbReference type="EMBL" id="MFD2587445.1"/>
    </source>
</evidence>
<dbReference type="InterPro" id="IPR013784">
    <property type="entry name" value="Carb-bd-like_fold"/>
</dbReference>
<dbReference type="RefSeq" id="WP_377766983.1">
    <property type="nucleotide sequence ID" value="NZ_JBHULB010000014.1"/>
</dbReference>
<dbReference type="Pfam" id="PF03572">
    <property type="entry name" value="Peptidase_S41"/>
    <property type="match status" value="1"/>
</dbReference>
<name>A0ABW5MYE9_9FLAO</name>
<dbReference type="Proteomes" id="UP001597526">
    <property type="component" value="Unassembled WGS sequence"/>
</dbReference>
<reference evidence="3" key="1">
    <citation type="journal article" date="2019" name="Int. J. Syst. Evol. Microbiol.">
        <title>The Global Catalogue of Microorganisms (GCM) 10K type strain sequencing project: providing services to taxonomists for standard genome sequencing and annotation.</title>
        <authorList>
            <consortium name="The Broad Institute Genomics Platform"/>
            <consortium name="The Broad Institute Genome Sequencing Center for Infectious Disease"/>
            <person name="Wu L."/>
            <person name="Ma J."/>
        </authorList>
    </citation>
    <scope>NUCLEOTIDE SEQUENCE [LARGE SCALE GENOMIC DNA]</scope>
    <source>
        <strain evidence="3">KCTC 52368</strain>
    </source>
</reference>
<dbReference type="InterPro" id="IPR002044">
    <property type="entry name" value="CBM20"/>
</dbReference>
<dbReference type="Gene3D" id="3.90.226.10">
    <property type="entry name" value="2-enoyl-CoA Hydratase, Chain A, domain 1"/>
    <property type="match status" value="1"/>
</dbReference>
<proteinExistence type="predicted"/>
<dbReference type="SUPFAM" id="SSF49452">
    <property type="entry name" value="Starch-binding domain-like"/>
    <property type="match status" value="1"/>
</dbReference>
<evidence type="ECO:0000259" key="1">
    <source>
        <dbReference type="SMART" id="SM01065"/>
    </source>
</evidence>
<evidence type="ECO:0000313" key="3">
    <source>
        <dbReference type="Proteomes" id="UP001597526"/>
    </source>
</evidence>
<dbReference type="SUPFAM" id="SSF52096">
    <property type="entry name" value="ClpP/crotonase"/>
    <property type="match status" value="1"/>
</dbReference>
<keyword evidence="3" id="KW-1185">Reference proteome</keyword>
<dbReference type="InterPro" id="IPR005151">
    <property type="entry name" value="Tail-specific_protease"/>
</dbReference>